<evidence type="ECO:0000313" key="1">
    <source>
        <dbReference type="EMBL" id="WRY35401.1"/>
    </source>
</evidence>
<dbReference type="InterPro" id="IPR014988">
    <property type="entry name" value="Uncharacterised_YqcI/YcgG"/>
</dbReference>
<protein>
    <submittedName>
        <fullName evidence="1">YqcI/YcgG family protein</fullName>
    </submittedName>
</protein>
<keyword evidence="2" id="KW-1185">Reference proteome</keyword>
<dbReference type="PANTHER" id="PTHR40045:SF1">
    <property type="entry name" value="YQCI_YCGG FAMILY PROTEIN"/>
    <property type="match status" value="1"/>
</dbReference>
<organism evidence="1 2">
    <name type="scientific">Thioclava litoralis</name>
    <dbReference type="NCBI Taxonomy" id="3076557"/>
    <lineage>
        <taxon>Bacteria</taxon>
        <taxon>Pseudomonadati</taxon>
        <taxon>Pseudomonadota</taxon>
        <taxon>Alphaproteobacteria</taxon>
        <taxon>Rhodobacterales</taxon>
        <taxon>Paracoccaceae</taxon>
        <taxon>Thioclava</taxon>
    </lineage>
</organism>
<keyword evidence="1" id="KW-0614">Plasmid</keyword>
<sequence>MDLVFKSSEVTEAFSGQSWEKTVFCEFDTALTSKSRPFPCVFGVAGFKADRLRFAFPDPLTPETLAPILKSYLAQARGIGPMTSLVIFARPGPVQSFDRYREQFWDLLDGLVALDDSPQPDGVSRNLDDPTWEFSFGGEPIFVVCNTPAHVMRQSRRASSFMITFQPRWVFNGITDSDEPGVQRSLKRVRDLLEDYDLIAPSPSLGHYGDPANREYTQYFIDDTNETPACPFHRLGEARLQLVKEG</sequence>
<dbReference type="Pfam" id="PF08892">
    <property type="entry name" value="YqcI_YcgG"/>
    <property type="match status" value="1"/>
</dbReference>
<dbReference type="Proteomes" id="UP001623290">
    <property type="component" value="Plasmid unnamed1"/>
</dbReference>
<accession>A0ABZ1E684</accession>
<reference evidence="1 2" key="1">
    <citation type="submission" date="2023-09" db="EMBL/GenBank/DDBJ databases">
        <title>Thioclava shenzhenensis sp. nov., a multidrug resistant bacteria-antagonizing species isolated from coastal seawater.</title>
        <authorList>
            <person name="Long M."/>
        </authorList>
    </citation>
    <scope>NUCLEOTIDE SEQUENCE [LARGE SCALE GENOMIC DNA]</scope>
    <source>
        <strain evidence="1 2">FTW29</strain>
        <plasmid evidence="1 2">unnamed1</plasmid>
    </source>
</reference>
<evidence type="ECO:0000313" key="2">
    <source>
        <dbReference type="Proteomes" id="UP001623290"/>
    </source>
</evidence>
<dbReference type="RefSeq" id="WP_330647173.1">
    <property type="nucleotide sequence ID" value="NZ_CP135444.1"/>
</dbReference>
<dbReference type="EMBL" id="CP135444">
    <property type="protein sequence ID" value="WRY35401.1"/>
    <property type="molecule type" value="Genomic_DNA"/>
</dbReference>
<name>A0ABZ1E684_9RHOB</name>
<geneLocation type="plasmid" evidence="1 2">
    <name>unnamed1</name>
</geneLocation>
<dbReference type="PANTHER" id="PTHR40045">
    <property type="entry name" value="YCGG FAMILY PROTEIN"/>
    <property type="match status" value="1"/>
</dbReference>
<proteinExistence type="predicted"/>
<gene>
    <name evidence="1" type="ORF">RPE78_14190</name>
</gene>